<reference evidence="4 5" key="1">
    <citation type="journal article" date="2019" name="Sci. Rep.">
        <title>Orb-weaving spider Araneus ventricosus genome elucidates the spidroin gene catalogue.</title>
        <authorList>
            <person name="Kono N."/>
            <person name="Nakamura H."/>
            <person name="Ohtoshi R."/>
            <person name="Moran D.A.P."/>
            <person name="Shinohara A."/>
            <person name="Yoshida Y."/>
            <person name="Fujiwara M."/>
            <person name="Mori M."/>
            <person name="Tomita M."/>
            <person name="Arakawa K."/>
        </authorList>
    </citation>
    <scope>NUCLEOTIDE SEQUENCE [LARGE SCALE GENOMIC DNA]</scope>
</reference>
<dbReference type="GO" id="GO:0008168">
    <property type="term" value="F:methyltransferase activity"/>
    <property type="evidence" value="ECO:0007669"/>
    <property type="project" value="UniProtKB-KW"/>
</dbReference>
<dbReference type="PROSITE" id="PS51183">
    <property type="entry name" value="JMJN"/>
    <property type="match status" value="1"/>
</dbReference>
<accession>A0A4Y2PBH6</accession>
<dbReference type="InterPro" id="IPR003349">
    <property type="entry name" value="JmjN"/>
</dbReference>
<dbReference type="GO" id="GO:0005634">
    <property type="term" value="C:nucleus"/>
    <property type="evidence" value="ECO:0007669"/>
    <property type="project" value="TreeGrafter"/>
</dbReference>
<feature type="domain" description="JmjN" evidence="3">
    <location>
        <begin position="14"/>
        <end position="55"/>
    </location>
</feature>
<dbReference type="PANTHER" id="PTHR10694">
    <property type="entry name" value="LYSINE-SPECIFIC DEMETHYLASE"/>
    <property type="match status" value="1"/>
</dbReference>
<comment type="caution">
    <text evidence="4">The sequence shown here is derived from an EMBL/GenBank/DDBJ whole genome shotgun (WGS) entry which is preliminary data.</text>
</comment>
<dbReference type="InterPro" id="IPR036431">
    <property type="entry name" value="ARID_dom_sf"/>
</dbReference>
<keyword evidence="4" id="KW-0489">Methyltransferase</keyword>
<dbReference type="Pfam" id="PF01388">
    <property type="entry name" value="ARID"/>
    <property type="match status" value="1"/>
</dbReference>
<evidence type="ECO:0000256" key="2">
    <source>
        <dbReference type="ARBA" id="ARBA00023004"/>
    </source>
</evidence>
<dbReference type="EMBL" id="BGPR01010860">
    <property type="protein sequence ID" value="GBN48389.1"/>
    <property type="molecule type" value="Genomic_DNA"/>
</dbReference>
<dbReference type="AlphaFoldDB" id="A0A4Y2PBH6"/>
<proteinExistence type="predicted"/>
<dbReference type="Proteomes" id="UP000499080">
    <property type="component" value="Unassembled WGS sequence"/>
</dbReference>
<dbReference type="SUPFAM" id="SSF46774">
    <property type="entry name" value="ARID-like"/>
    <property type="match status" value="1"/>
</dbReference>
<evidence type="ECO:0000313" key="5">
    <source>
        <dbReference type="Proteomes" id="UP000499080"/>
    </source>
</evidence>
<keyword evidence="2" id="KW-0408">Iron</keyword>
<dbReference type="GO" id="GO:0006355">
    <property type="term" value="P:regulation of DNA-templated transcription"/>
    <property type="evidence" value="ECO:0007669"/>
    <property type="project" value="TreeGrafter"/>
</dbReference>
<evidence type="ECO:0000259" key="3">
    <source>
        <dbReference type="PROSITE" id="PS51183"/>
    </source>
</evidence>
<dbReference type="FunFam" id="2.60.120.650:FF:000035">
    <property type="entry name" value="PHD transcription factor Rum1"/>
    <property type="match status" value="1"/>
</dbReference>
<dbReference type="PANTHER" id="PTHR10694:SF33">
    <property type="entry name" value="LYSINE-SPECIFIC DEMETHYLASE 5"/>
    <property type="match status" value="1"/>
</dbReference>
<gene>
    <name evidence="4" type="primary">Kdm5d</name>
    <name evidence="4" type="ORF">AVEN_246628_1</name>
</gene>
<dbReference type="Gene3D" id="2.60.120.650">
    <property type="entry name" value="Cupin"/>
    <property type="match status" value="1"/>
</dbReference>
<dbReference type="GO" id="GO:0000785">
    <property type="term" value="C:chromatin"/>
    <property type="evidence" value="ECO:0007669"/>
    <property type="project" value="TreeGrafter"/>
</dbReference>
<protein>
    <submittedName>
        <fullName evidence="4">Lysine-specific demethylase 5D</fullName>
    </submittedName>
</protein>
<dbReference type="GO" id="GO:0032259">
    <property type="term" value="P:methylation"/>
    <property type="evidence" value="ECO:0007669"/>
    <property type="project" value="UniProtKB-KW"/>
</dbReference>
<keyword evidence="1" id="KW-0479">Metal-binding</keyword>
<dbReference type="GO" id="GO:0003677">
    <property type="term" value="F:DNA binding"/>
    <property type="evidence" value="ECO:0007669"/>
    <property type="project" value="InterPro"/>
</dbReference>
<sequence>MNAVDFEFVPPPEAPVFEPTVEEFKDPLAYIAKIRPAAEKTGICKIKPPPEWQPPFAVDVDNFRFTPRMQRLNELEATTRVKLNFLDQIAKFWELQGSSLKIPNVERKALDLFTLYRWIGGRISTSGPVGSKYKFYFCPRSTVYVDLVHIKYVVFRQFAMVWKFGEGVQIQVLSLSSDYGSK</sequence>
<dbReference type="GO" id="GO:0034647">
    <property type="term" value="F:histone H3K4me/H3K4me2/H3K4me3 demethylase activity"/>
    <property type="evidence" value="ECO:0007669"/>
    <property type="project" value="TreeGrafter"/>
</dbReference>
<evidence type="ECO:0000256" key="1">
    <source>
        <dbReference type="ARBA" id="ARBA00022723"/>
    </source>
</evidence>
<dbReference type="GO" id="GO:0046872">
    <property type="term" value="F:metal ion binding"/>
    <property type="evidence" value="ECO:0007669"/>
    <property type="project" value="UniProtKB-KW"/>
</dbReference>
<dbReference type="InterPro" id="IPR001606">
    <property type="entry name" value="ARID_dom"/>
</dbReference>
<name>A0A4Y2PBH6_ARAVE</name>
<organism evidence="4 5">
    <name type="scientific">Araneus ventricosus</name>
    <name type="common">Orbweaver spider</name>
    <name type="synonym">Epeira ventricosa</name>
    <dbReference type="NCBI Taxonomy" id="182803"/>
    <lineage>
        <taxon>Eukaryota</taxon>
        <taxon>Metazoa</taxon>
        <taxon>Ecdysozoa</taxon>
        <taxon>Arthropoda</taxon>
        <taxon>Chelicerata</taxon>
        <taxon>Arachnida</taxon>
        <taxon>Araneae</taxon>
        <taxon>Araneomorphae</taxon>
        <taxon>Entelegynae</taxon>
        <taxon>Araneoidea</taxon>
        <taxon>Araneidae</taxon>
        <taxon>Araneus</taxon>
    </lineage>
</organism>
<keyword evidence="5" id="KW-1185">Reference proteome</keyword>
<dbReference type="OrthoDB" id="1678912at2759"/>
<evidence type="ECO:0000313" key="4">
    <source>
        <dbReference type="EMBL" id="GBN48389.1"/>
    </source>
</evidence>
<dbReference type="Pfam" id="PF02375">
    <property type="entry name" value="JmjN"/>
    <property type="match status" value="1"/>
</dbReference>
<keyword evidence="4" id="KW-0808">Transferase</keyword>
<dbReference type="SMART" id="SM00545">
    <property type="entry name" value="JmjN"/>
    <property type="match status" value="1"/>
</dbReference>